<dbReference type="Proteomes" id="UP000034140">
    <property type="component" value="Unassembled WGS sequence"/>
</dbReference>
<dbReference type="Gene3D" id="3.20.20.140">
    <property type="entry name" value="Metal-dependent hydrolases"/>
    <property type="match status" value="1"/>
</dbReference>
<feature type="binding site" evidence="1">
    <location>
        <position position="5"/>
    </location>
    <ligand>
        <name>a divalent metal cation</name>
        <dbReference type="ChEBI" id="CHEBI:60240"/>
        <label>1</label>
    </ligand>
</feature>
<feature type="binding site" evidence="1">
    <location>
        <position position="107"/>
    </location>
    <ligand>
        <name>a divalent metal cation</name>
        <dbReference type="ChEBI" id="CHEBI:60240"/>
        <label>1</label>
    </ligand>
</feature>
<comment type="caution">
    <text evidence="2">The sequence shown here is derived from an EMBL/GenBank/DDBJ whole genome shotgun (WGS) entry which is preliminary data.</text>
</comment>
<dbReference type="SUPFAM" id="SSF51556">
    <property type="entry name" value="Metallo-dependent hydrolases"/>
    <property type="match status" value="1"/>
</dbReference>
<dbReference type="InterPro" id="IPR032466">
    <property type="entry name" value="Metal_Hydrolase"/>
</dbReference>
<keyword evidence="1" id="KW-0479">Metal-binding</keyword>
<dbReference type="Pfam" id="PF01026">
    <property type="entry name" value="TatD_DNase"/>
    <property type="match status" value="1"/>
</dbReference>
<organism evidence="2 3">
    <name type="scientific">candidate division WS6 bacterium GW2011_GWC1_36_11</name>
    <dbReference type="NCBI Taxonomy" id="1619090"/>
    <lineage>
        <taxon>Bacteria</taxon>
        <taxon>Candidatus Dojkabacteria</taxon>
    </lineage>
</organism>
<dbReference type="PANTHER" id="PTHR46124:SF2">
    <property type="entry name" value="D-AMINOACYL-TRNA DEACYLASE"/>
    <property type="match status" value="1"/>
</dbReference>
<keyword evidence="2" id="KW-0378">Hydrolase</keyword>
<accession>A0A0G0DER9</accession>
<evidence type="ECO:0000256" key="1">
    <source>
        <dbReference type="PIRSR" id="PIRSR005902-1"/>
    </source>
</evidence>
<reference evidence="2 3" key="1">
    <citation type="journal article" date="2015" name="Nature">
        <title>rRNA introns, odd ribosomes, and small enigmatic genomes across a large radiation of phyla.</title>
        <authorList>
            <person name="Brown C.T."/>
            <person name="Hug L.A."/>
            <person name="Thomas B.C."/>
            <person name="Sharon I."/>
            <person name="Castelle C.J."/>
            <person name="Singh A."/>
            <person name="Wilkins M.J."/>
            <person name="Williams K.H."/>
            <person name="Banfield J.F."/>
        </authorList>
    </citation>
    <scope>NUCLEOTIDE SEQUENCE [LARGE SCALE GENOMIC DNA]</scope>
</reference>
<proteinExistence type="predicted"/>
<dbReference type="GO" id="GO:0046872">
    <property type="term" value="F:metal ion binding"/>
    <property type="evidence" value="ECO:0007669"/>
    <property type="project" value="UniProtKB-KW"/>
</dbReference>
<dbReference type="CDD" id="cd01310">
    <property type="entry name" value="TatD_DNAse"/>
    <property type="match status" value="1"/>
</dbReference>
<name>A0A0G0DER9_9BACT</name>
<sequence>MHDSHIHLNLEPLNRNITEIVDSFLSKGGKHILTQSTDNVDIQETLDIAAKYPDIIDVALGLHPTIFEETTILKGRHKNIYEFCNRYIDEFENQFVKNVKKIKAIGETGLDYYQFTFNQSITRQEQEELQEIEKLSFRRQIALALKYDLPLSIHARDLQGRKDTVRDVLRILAEEGKGKARGSFHSYTGDISFIEDILALGFYVGFNAIITYPSGENVREILKQVPLDRMLFETDGPLLPPQSVRKNKKIKEKFGQPADVREIMEVAAEIQGISMEKLEAVTDENYTTLFH</sequence>
<dbReference type="PATRIC" id="fig|1619090.3.peg.170"/>
<dbReference type="PANTHER" id="PTHR46124">
    <property type="entry name" value="D-AMINOACYL-TRNA DEACYLASE"/>
    <property type="match status" value="1"/>
</dbReference>
<feature type="binding site" evidence="1">
    <location>
        <position position="7"/>
    </location>
    <ligand>
        <name>a divalent metal cation</name>
        <dbReference type="ChEBI" id="CHEBI:60240"/>
        <label>1</label>
    </ligand>
</feature>
<feature type="binding site" evidence="1">
    <location>
        <position position="154"/>
    </location>
    <ligand>
        <name>a divalent metal cation</name>
        <dbReference type="ChEBI" id="CHEBI:60240"/>
        <label>2</label>
    </ligand>
</feature>
<feature type="binding site" evidence="1">
    <location>
        <position position="235"/>
    </location>
    <ligand>
        <name>a divalent metal cation</name>
        <dbReference type="ChEBI" id="CHEBI:60240"/>
        <label>1</label>
    </ligand>
</feature>
<dbReference type="PIRSF" id="PIRSF005902">
    <property type="entry name" value="DNase_TatD"/>
    <property type="match status" value="1"/>
</dbReference>
<feature type="binding site" evidence="1">
    <location>
        <position position="185"/>
    </location>
    <ligand>
        <name>a divalent metal cation</name>
        <dbReference type="ChEBI" id="CHEBI:60240"/>
        <label>2</label>
    </ligand>
</feature>
<dbReference type="AlphaFoldDB" id="A0A0G0DER9"/>
<gene>
    <name evidence="2" type="ORF">UR96_C0005G0028</name>
</gene>
<dbReference type="InterPro" id="IPR001130">
    <property type="entry name" value="TatD-like"/>
</dbReference>
<protein>
    <submittedName>
        <fullName evidence="2">Hydrolase, TatD family</fullName>
    </submittedName>
</protein>
<dbReference type="EMBL" id="LBRE01000005">
    <property type="protein sequence ID" value="KKP92789.1"/>
    <property type="molecule type" value="Genomic_DNA"/>
</dbReference>
<dbReference type="GO" id="GO:0016788">
    <property type="term" value="F:hydrolase activity, acting on ester bonds"/>
    <property type="evidence" value="ECO:0007669"/>
    <property type="project" value="InterPro"/>
</dbReference>
<evidence type="ECO:0000313" key="3">
    <source>
        <dbReference type="Proteomes" id="UP000034140"/>
    </source>
</evidence>
<evidence type="ECO:0000313" key="2">
    <source>
        <dbReference type="EMBL" id="KKP92789.1"/>
    </source>
</evidence>